<dbReference type="RefSeq" id="WP_288196917.1">
    <property type="nucleotide sequence ID" value="NZ_LT608334.1"/>
</dbReference>
<evidence type="ECO:0000259" key="1">
    <source>
        <dbReference type="Pfam" id="PF01261"/>
    </source>
</evidence>
<sequence>MKLALDPYMHRHLSLPEICRLTAELGYDGVELSPRADFLDWWVMPRATPERRAEFKKALKDHGLELITLQPMYRWASPVEEERQMAVRYWKRAIEVAVDMGCDTMVSEFGRGTSPERSRTLPLGTDTRETKEAAWWRSIEELTPIFEKEGVVLSVEPHPEDWVETFHPAFDIIRMVGSKNVRMSYIAPHTFYYCSGDASKMATTLREAAPILHHVRVADTFNPFVSSGNRYIANPPDASIRVHQHLDIGQGEIDWETFFKTLGEVKFDGIYSSCVFAWEDRAEESSRFMCREIRRYIEKYAKAGAAS</sequence>
<gene>
    <name evidence="2" type="primary">iolH</name>
    <name evidence="2" type="ORF">KL86PLE_40684</name>
</gene>
<reference evidence="2" key="1">
    <citation type="submission" date="2016-08" db="EMBL/GenBank/DDBJ databases">
        <authorList>
            <person name="Seilhamer J.J."/>
        </authorList>
    </citation>
    <scope>NUCLEOTIDE SEQUENCE</scope>
    <source>
        <strain evidence="2">86</strain>
    </source>
</reference>
<dbReference type="PANTHER" id="PTHR12110">
    <property type="entry name" value="HYDROXYPYRUVATE ISOMERASE"/>
    <property type="match status" value="1"/>
</dbReference>
<dbReference type="Gene3D" id="3.20.20.150">
    <property type="entry name" value="Divalent-metal-dependent TIM barrel enzymes"/>
    <property type="match status" value="1"/>
</dbReference>
<dbReference type="InterPro" id="IPR050312">
    <property type="entry name" value="IolE/XylAMocC-like"/>
</dbReference>
<name>A0A212LHM0_9HYPH</name>
<accession>A0A212LHM0</accession>
<proteinExistence type="predicted"/>
<dbReference type="AlphaFoldDB" id="A0A212LHM0"/>
<dbReference type="PANTHER" id="PTHR12110:SF21">
    <property type="entry name" value="XYLOSE ISOMERASE-LIKE TIM BARREL DOMAIN-CONTAINING PROTEIN"/>
    <property type="match status" value="1"/>
</dbReference>
<dbReference type="Pfam" id="PF01261">
    <property type="entry name" value="AP_endonuc_2"/>
    <property type="match status" value="1"/>
</dbReference>
<dbReference type="EMBL" id="FMJD01000008">
    <property type="protein sequence ID" value="SCM76879.1"/>
    <property type="molecule type" value="Genomic_DNA"/>
</dbReference>
<feature type="domain" description="Xylose isomerase-like TIM barrel" evidence="1">
    <location>
        <begin position="20"/>
        <end position="290"/>
    </location>
</feature>
<evidence type="ECO:0000313" key="2">
    <source>
        <dbReference type="EMBL" id="SCM76879.1"/>
    </source>
</evidence>
<dbReference type="InterPro" id="IPR036237">
    <property type="entry name" value="Xyl_isomerase-like_sf"/>
</dbReference>
<dbReference type="InterPro" id="IPR013022">
    <property type="entry name" value="Xyl_isomerase-like_TIM-brl"/>
</dbReference>
<protein>
    <submittedName>
        <fullName evidence="2">Protein IolH</fullName>
    </submittedName>
</protein>
<organism evidence="2">
    <name type="scientific">uncultured Pleomorphomonas sp</name>
    <dbReference type="NCBI Taxonomy" id="442121"/>
    <lineage>
        <taxon>Bacteria</taxon>
        <taxon>Pseudomonadati</taxon>
        <taxon>Pseudomonadota</taxon>
        <taxon>Alphaproteobacteria</taxon>
        <taxon>Hyphomicrobiales</taxon>
        <taxon>Pleomorphomonadaceae</taxon>
        <taxon>Pleomorphomonas</taxon>
        <taxon>environmental samples</taxon>
    </lineage>
</organism>
<dbReference type="SUPFAM" id="SSF51658">
    <property type="entry name" value="Xylose isomerase-like"/>
    <property type="match status" value="1"/>
</dbReference>